<evidence type="ECO:0000256" key="2">
    <source>
        <dbReference type="ARBA" id="ARBA00013064"/>
    </source>
</evidence>
<dbReference type="Proteomes" id="UP000263486">
    <property type="component" value="Unassembled WGS sequence"/>
</dbReference>
<dbReference type="PANTHER" id="PTHR39181:SF1">
    <property type="entry name" value="TYROSINE-PROTEIN PHOSPHATASE YWQE"/>
    <property type="match status" value="1"/>
</dbReference>
<dbReference type="Gene3D" id="3.20.20.140">
    <property type="entry name" value="Metal-dependent hydrolases"/>
    <property type="match status" value="1"/>
</dbReference>
<evidence type="ECO:0000313" key="6">
    <source>
        <dbReference type="Proteomes" id="UP000263486"/>
    </source>
</evidence>
<dbReference type="PANTHER" id="PTHR39181">
    <property type="entry name" value="TYROSINE-PROTEIN PHOSPHATASE YWQE"/>
    <property type="match status" value="1"/>
</dbReference>
<reference evidence="5 6" key="1">
    <citation type="submission" date="2018-08" db="EMBL/GenBank/DDBJ databases">
        <title>Draft genome sequence of Psychrilyobacter sp. strain SD5 isolated from Black Sea water.</title>
        <authorList>
            <person name="Yadav S."/>
            <person name="Villanueva L."/>
            <person name="Damste J.S.S."/>
        </authorList>
    </citation>
    <scope>NUCLEOTIDE SEQUENCE [LARGE SCALE GENOMIC DNA]</scope>
    <source>
        <strain evidence="5 6">SD5</strain>
    </source>
</reference>
<keyword evidence="3" id="KW-0378">Hydrolase</keyword>
<dbReference type="EMBL" id="QUAJ01000001">
    <property type="protein sequence ID" value="REI43074.1"/>
    <property type="molecule type" value="Genomic_DNA"/>
</dbReference>
<sequence length="261" mass="30751">MTDLHCHILPEIDDGSKGMDESIELILSAQKLGYKKMCCTSHYRAGRYENKNYDKILKKLRDQLEINKIDMELLEGNELFLDLDGLRALKEKKVKTLNRSNYILVEAIPGMTPMALKKSLERIIDLGYRPVLAHVERYPFINFKTLYKFKKIGVVTQVNLKSLRCKKEIYRWIDLNLVDILASDVHDKKYRNYELEDIIMEIDNKFGRKTRERLLMGNPEKIINNEDIEGTIDEKKISDTGIDDDNFIKCFFKRFKFRRST</sequence>
<keyword evidence="6" id="KW-1185">Reference proteome</keyword>
<evidence type="ECO:0000256" key="3">
    <source>
        <dbReference type="ARBA" id="ARBA00022801"/>
    </source>
</evidence>
<dbReference type="PIRSF" id="PIRSF016557">
    <property type="entry name" value="Caps_synth_CpsB"/>
    <property type="match status" value="1"/>
</dbReference>
<comment type="catalytic activity">
    <reaction evidence="4">
        <text>O-phospho-L-tyrosyl-[protein] + H2O = L-tyrosyl-[protein] + phosphate</text>
        <dbReference type="Rhea" id="RHEA:10684"/>
        <dbReference type="Rhea" id="RHEA-COMP:10136"/>
        <dbReference type="Rhea" id="RHEA-COMP:20101"/>
        <dbReference type="ChEBI" id="CHEBI:15377"/>
        <dbReference type="ChEBI" id="CHEBI:43474"/>
        <dbReference type="ChEBI" id="CHEBI:46858"/>
        <dbReference type="ChEBI" id="CHEBI:61978"/>
        <dbReference type="EC" id="3.1.3.48"/>
    </reaction>
</comment>
<name>A0ABX9KKS3_9FUSO</name>
<dbReference type="EC" id="3.1.3.48" evidence="2"/>
<proteinExistence type="inferred from homology"/>
<dbReference type="Pfam" id="PF19567">
    <property type="entry name" value="CpsB_CapC"/>
    <property type="match status" value="1"/>
</dbReference>
<comment type="similarity">
    <text evidence="1">Belongs to the metallo-dependent hydrolases superfamily. CpsB/CapC family.</text>
</comment>
<accession>A0ABX9KKS3</accession>
<evidence type="ECO:0000313" key="5">
    <source>
        <dbReference type="EMBL" id="REI43074.1"/>
    </source>
</evidence>
<organism evidence="5 6">
    <name type="scientific">Psychrilyobacter piezotolerans</name>
    <dbReference type="NCBI Taxonomy" id="2293438"/>
    <lineage>
        <taxon>Bacteria</taxon>
        <taxon>Fusobacteriati</taxon>
        <taxon>Fusobacteriota</taxon>
        <taxon>Fusobacteriia</taxon>
        <taxon>Fusobacteriales</taxon>
        <taxon>Fusobacteriaceae</taxon>
        <taxon>Psychrilyobacter</taxon>
    </lineage>
</organism>
<comment type="caution">
    <text evidence="5">The sequence shown here is derived from an EMBL/GenBank/DDBJ whole genome shotgun (WGS) entry which is preliminary data.</text>
</comment>
<dbReference type="InterPro" id="IPR016667">
    <property type="entry name" value="Caps_polysacc_synth_CpsB/CapC"/>
</dbReference>
<gene>
    <name evidence="5" type="ORF">DYH56_00025</name>
</gene>
<protein>
    <recommendedName>
        <fullName evidence="2">protein-tyrosine-phosphatase</fullName>
        <ecNumber evidence="2">3.1.3.48</ecNumber>
    </recommendedName>
</protein>
<evidence type="ECO:0000256" key="1">
    <source>
        <dbReference type="ARBA" id="ARBA00005750"/>
    </source>
</evidence>
<dbReference type="RefSeq" id="WP_114640794.1">
    <property type="nucleotide sequence ID" value="NZ_JAACIO010000001.1"/>
</dbReference>
<evidence type="ECO:0000256" key="4">
    <source>
        <dbReference type="ARBA" id="ARBA00051722"/>
    </source>
</evidence>
<dbReference type="SUPFAM" id="SSF89550">
    <property type="entry name" value="PHP domain-like"/>
    <property type="match status" value="1"/>
</dbReference>
<dbReference type="InterPro" id="IPR016195">
    <property type="entry name" value="Pol/histidinol_Pase-like"/>
</dbReference>